<dbReference type="InterPro" id="IPR000944">
    <property type="entry name" value="Tscrpt_reg_Rrf2"/>
</dbReference>
<dbReference type="Pfam" id="PF02082">
    <property type="entry name" value="Rrf2"/>
    <property type="match status" value="1"/>
</dbReference>
<dbReference type="EMBL" id="PZKG01000024">
    <property type="protein sequence ID" value="PTE22367.1"/>
    <property type="molecule type" value="Genomic_DNA"/>
</dbReference>
<dbReference type="GO" id="GO:0003700">
    <property type="term" value="F:DNA-binding transcription factor activity"/>
    <property type="evidence" value="ECO:0007669"/>
    <property type="project" value="TreeGrafter"/>
</dbReference>
<dbReference type="InterPro" id="IPR036388">
    <property type="entry name" value="WH-like_DNA-bd_sf"/>
</dbReference>
<dbReference type="SUPFAM" id="SSF46785">
    <property type="entry name" value="Winged helix' DNA-binding domain"/>
    <property type="match status" value="1"/>
</dbReference>
<sequence length="149" mass="16563">MRQDTRLSRLLHVLLHMAQTDAPMTSQQIALTLGSNAVVVRRIMAGLRDGGYVESERGHGGGWRITRRTDEITVLDVYRSLGSPDLFAFGFSNPKPHCLVEQSVNAAVEDTIRSATTSILEQFGALRLSQIEAEVRDRMPSRAMRCADH</sequence>
<comment type="caution">
    <text evidence="1">The sequence shown here is derived from an EMBL/GenBank/DDBJ whole genome shotgun (WGS) entry which is preliminary data.</text>
</comment>
<name>A0A2T4JX40_9RHOB</name>
<dbReference type="InterPro" id="IPR036390">
    <property type="entry name" value="WH_DNA-bd_sf"/>
</dbReference>
<dbReference type="Proteomes" id="UP000241010">
    <property type="component" value="Unassembled WGS sequence"/>
</dbReference>
<dbReference type="PROSITE" id="PS51197">
    <property type="entry name" value="HTH_RRF2_2"/>
    <property type="match status" value="1"/>
</dbReference>
<dbReference type="PANTHER" id="PTHR33221:SF15">
    <property type="entry name" value="HTH-TYPE TRANSCRIPTIONAL REGULATOR YWGB-RELATED"/>
    <property type="match status" value="1"/>
</dbReference>
<protein>
    <submittedName>
        <fullName evidence="1">Transcriptional regulator</fullName>
    </submittedName>
</protein>
<gene>
    <name evidence="1" type="ORF">C5F48_07755</name>
</gene>
<accession>A0A2T4JX40</accession>
<dbReference type="OrthoDB" id="9800506at2"/>
<evidence type="ECO:0000313" key="2">
    <source>
        <dbReference type="Proteomes" id="UP000241010"/>
    </source>
</evidence>
<dbReference type="AlphaFoldDB" id="A0A2T4JX40"/>
<dbReference type="RefSeq" id="WP_107663332.1">
    <property type="nucleotide sequence ID" value="NZ_PZKG01000024.1"/>
</dbReference>
<reference evidence="1 2" key="1">
    <citation type="submission" date="2018-03" db="EMBL/GenBank/DDBJ databases">
        <title>Cereibacter changlensis.</title>
        <authorList>
            <person name="Meyer T.E."/>
            <person name="Miller S."/>
            <person name="Lodha T."/>
            <person name="Gandham S."/>
            <person name="Chintalapati S."/>
            <person name="Chintalapati V.R."/>
        </authorList>
    </citation>
    <scope>NUCLEOTIDE SEQUENCE [LARGE SCALE GENOMIC DNA]</scope>
    <source>
        <strain evidence="1 2">JA139</strain>
    </source>
</reference>
<proteinExistence type="predicted"/>
<dbReference type="Gene3D" id="1.10.10.10">
    <property type="entry name" value="Winged helix-like DNA-binding domain superfamily/Winged helix DNA-binding domain"/>
    <property type="match status" value="1"/>
</dbReference>
<dbReference type="PANTHER" id="PTHR33221">
    <property type="entry name" value="WINGED HELIX-TURN-HELIX TRANSCRIPTIONAL REGULATOR, RRF2 FAMILY"/>
    <property type="match status" value="1"/>
</dbReference>
<dbReference type="GO" id="GO:0005829">
    <property type="term" value="C:cytosol"/>
    <property type="evidence" value="ECO:0007669"/>
    <property type="project" value="TreeGrafter"/>
</dbReference>
<evidence type="ECO:0000313" key="1">
    <source>
        <dbReference type="EMBL" id="PTE22367.1"/>
    </source>
</evidence>
<keyword evidence="2" id="KW-1185">Reference proteome</keyword>
<organism evidence="1 2">
    <name type="scientific">Cereibacter changlensis JA139</name>
    <dbReference type="NCBI Taxonomy" id="1188249"/>
    <lineage>
        <taxon>Bacteria</taxon>
        <taxon>Pseudomonadati</taxon>
        <taxon>Pseudomonadota</taxon>
        <taxon>Alphaproteobacteria</taxon>
        <taxon>Rhodobacterales</taxon>
        <taxon>Paracoccaceae</taxon>
        <taxon>Cereibacter</taxon>
    </lineage>
</organism>